<dbReference type="UniPathway" id="UPA00031">
    <property type="reaction ID" value="UER00007"/>
</dbReference>
<evidence type="ECO:0000256" key="13">
    <source>
        <dbReference type="ARBA" id="ARBA00023102"/>
    </source>
</evidence>
<organism evidence="17">
    <name type="scientific">uncultured Solirubrobacterales bacterium</name>
    <dbReference type="NCBI Taxonomy" id="768556"/>
    <lineage>
        <taxon>Bacteria</taxon>
        <taxon>Bacillati</taxon>
        <taxon>Actinomycetota</taxon>
        <taxon>Thermoleophilia</taxon>
        <taxon>Solirubrobacterales</taxon>
        <taxon>environmental samples</taxon>
    </lineage>
</organism>
<dbReference type="InterPro" id="IPR023019">
    <property type="entry name" value="His_synth_HisIE"/>
</dbReference>
<dbReference type="GO" id="GO:0004636">
    <property type="term" value="F:phosphoribosyl-ATP diphosphatase activity"/>
    <property type="evidence" value="ECO:0007669"/>
    <property type="project" value="UniProtKB-UniRule"/>
</dbReference>
<comment type="subcellular location">
    <subcellularLocation>
        <location evidence="3 15">Cytoplasm</location>
    </subcellularLocation>
</comment>
<dbReference type="SUPFAM" id="SSF141734">
    <property type="entry name" value="HisI-like"/>
    <property type="match status" value="1"/>
</dbReference>
<dbReference type="EC" id="3.6.1.31" evidence="15"/>
<dbReference type="PANTHER" id="PTHR42945">
    <property type="entry name" value="HISTIDINE BIOSYNTHESIS BIFUNCTIONAL PROTEIN"/>
    <property type="match status" value="1"/>
</dbReference>
<evidence type="ECO:0000256" key="4">
    <source>
        <dbReference type="ARBA" id="ARBA00005169"/>
    </source>
</evidence>
<keyword evidence="11 15" id="KW-0378">Hydrolase</keyword>
<evidence type="ECO:0000259" key="16">
    <source>
        <dbReference type="Pfam" id="PF01502"/>
    </source>
</evidence>
<feature type="region of interest" description="Phosphoribosyl-ATP pyrophosphohydrolase" evidence="15">
    <location>
        <begin position="112"/>
        <end position="199"/>
    </location>
</feature>
<dbReference type="GO" id="GO:0005524">
    <property type="term" value="F:ATP binding"/>
    <property type="evidence" value="ECO:0007669"/>
    <property type="project" value="UniProtKB-KW"/>
</dbReference>
<dbReference type="AlphaFoldDB" id="A0A6J4SQZ2"/>
<evidence type="ECO:0000256" key="14">
    <source>
        <dbReference type="ARBA" id="ARBA00023268"/>
    </source>
</evidence>
<dbReference type="EC" id="3.5.4.19" evidence="15"/>
<dbReference type="HAMAP" id="MF_01021">
    <property type="entry name" value="HisI"/>
    <property type="match status" value="1"/>
</dbReference>
<dbReference type="Pfam" id="PF01503">
    <property type="entry name" value="PRA-PH"/>
    <property type="match status" value="1"/>
</dbReference>
<keyword evidence="10 15" id="KW-0547">Nucleotide-binding</keyword>
<keyword evidence="14 15" id="KW-0511">Multifunctional enzyme</keyword>
<evidence type="ECO:0000256" key="10">
    <source>
        <dbReference type="ARBA" id="ARBA00022741"/>
    </source>
</evidence>
<keyword evidence="9 15" id="KW-0028">Amino-acid biosynthesis</keyword>
<evidence type="ECO:0000256" key="6">
    <source>
        <dbReference type="ARBA" id="ARBA00007731"/>
    </source>
</evidence>
<dbReference type="NCBIfam" id="TIGR03188">
    <property type="entry name" value="histidine_hisI"/>
    <property type="match status" value="1"/>
</dbReference>
<dbReference type="CDD" id="cd11534">
    <property type="entry name" value="NTP-PPase_HisIE_like"/>
    <property type="match status" value="1"/>
</dbReference>
<dbReference type="SUPFAM" id="SSF101386">
    <property type="entry name" value="all-alpha NTP pyrophosphatases"/>
    <property type="match status" value="1"/>
</dbReference>
<dbReference type="InterPro" id="IPR038019">
    <property type="entry name" value="PRib_AMP_CycHydrolase_sf"/>
</dbReference>
<evidence type="ECO:0000313" key="17">
    <source>
        <dbReference type="EMBL" id="CAA9502913.1"/>
    </source>
</evidence>
<dbReference type="Gene3D" id="1.10.287.1080">
    <property type="entry name" value="MazG-like"/>
    <property type="match status" value="1"/>
</dbReference>
<dbReference type="InterPro" id="IPR026660">
    <property type="entry name" value="PRA-CH"/>
</dbReference>
<dbReference type="InterPro" id="IPR002496">
    <property type="entry name" value="PRib_AMP_CycHydrolase_dom"/>
</dbReference>
<dbReference type="PANTHER" id="PTHR42945:SF1">
    <property type="entry name" value="HISTIDINE BIOSYNTHESIS BIFUNCTIONAL PROTEIN HIS7"/>
    <property type="match status" value="1"/>
</dbReference>
<dbReference type="GO" id="GO:0000105">
    <property type="term" value="P:L-histidine biosynthetic process"/>
    <property type="evidence" value="ECO:0007669"/>
    <property type="project" value="UniProtKB-UniRule"/>
</dbReference>
<sequence length="199" mass="21594">MDAQIAYDDRGLVPCVVQDASTGEILTLAYMNAEALAQTRATGEMHFFSRSRGELWHKGETSGNVQRVRRLRLDCDGDAIVALVDPAGPACHTGERTCFFRGDADPVPAEAVAVLERTVAERRGSADGSSYTRELLDDPPRIGAKVREEAEEVARAAAEESDERVSSEAADVLYHLTVLMASRDLTLADAFAELNARRG</sequence>
<dbReference type="EMBL" id="CADCVV010000108">
    <property type="protein sequence ID" value="CAA9502913.1"/>
    <property type="molecule type" value="Genomic_DNA"/>
</dbReference>
<reference evidence="17" key="1">
    <citation type="submission" date="2020-02" db="EMBL/GenBank/DDBJ databases">
        <authorList>
            <person name="Meier V. D."/>
        </authorList>
    </citation>
    <scope>NUCLEOTIDE SEQUENCE</scope>
    <source>
        <strain evidence="17">AVDCRST_MAG17</strain>
    </source>
</reference>
<evidence type="ECO:0000256" key="8">
    <source>
        <dbReference type="ARBA" id="ARBA00022490"/>
    </source>
</evidence>
<dbReference type="InterPro" id="IPR021130">
    <property type="entry name" value="PRib-ATP_PPHydrolase-like"/>
</dbReference>
<evidence type="ECO:0000256" key="3">
    <source>
        <dbReference type="ARBA" id="ARBA00004496"/>
    </source>
</evidence>
<feature type="domain" description="Phosphoribosyl-AMP cyclohydrolase" evidence="16">
    <location>
        <begin position="28"/>
        <end position="100"/>
    </location>
</feature>
<evidence type="ECO:0000256" key="11">
    <source>
        <dbReference type="ARBA" id="ARBA00022801"/>
    </source>
</evidence>
<dbReference type="FunFam" id="3.10.20.810:FF:000001">
    <property type="entry name" value="Histidine biosynthesis bifunctional protein HisIE"/>
    <property type="match status" value="1"/>
</dbReference>
<comment type="similarity">
    <text evidence="7 15">In the N-terminal section; belongs to the PRA-CH family.</text>
</comment>
<name>A0A6J4SQZ2_9ACTN</name>
<dbReference type="HAMAP" id="MF_01019">
    <property type="entry name" value="HisIE"/>
    <property type="match status" value="1"/>
</dbReference>
<evidence type="ECO:0000256" key="1">
    <source>
        <dbReference type="ARBA" id="ARBA00000024"/>
    </source>
</evidence>
<comment type="pathway">
    <text evidence="5 15">Amino-acid biosynthesis; L-histidine biosynthesis; L-histidine from 5-phospho-alpha-D-ribose 1-diphosphate: step 2/9.</text>
</comment>
<dbReference type="NCBIfam" id="NF000768">
    <property type="entry name" value="PRK00051.1"/>
    <property type="match status" value="1"/>
</dbReference>
<dbReference type="Gene3D" id="3.10.20.810">
    <property type="entry name" value="Phosphoribosyl-AMP cyclohydrolase"/>
    <property type="match status" value="1"/>
</dbReference>
<evidence type="ECO:0000256" key="7">
    <source>
        <dbReference type="ARBA" id="ARBA00008299"/>
    </source>
</evidence>
<keyword evidence="13 15" id="KW-0368">Histidine biosynthesis</keyword>
<proteinExistence type="inferred from homology"/>
<keyword evidence="12 15" id="KW-0067">ATP-binding</keyword>
<evidence type="ECO:0000256" key="5">
    <source>
        <dbReference type="ARBA" id="ARBA00005204"/>
    </source>
</evidence>
<accession>A0A6J4SQZ2</accession>
<comment type="catalytic activity">
    <reaction evidence="2 15">
        <text>1-(5-phospho-beta-D-ribosyl)-ATP + H2O = 1-(5-phospho-beta-D-ribosyl)-5'-AMP + diphosphate + H(+)</text>
        <dbReference type="Rhea" id="RHEA:22828"/>
        <dbReference type="ChEBI" id="CHEBI:15377"/>
        <dbReference type="ChEBI" id="CHEBI:15378"/>
        <dbReference type="ChEBI" id="CHEBI:33019"/>
        <dbReference type="ChEBI" id="CHEBI:59457"/>
        <dbReference type="ChEBI" id="CHEBI:73183"/>
        <dbReference type="EC" id="3.6.1.31"/>
    </reaction>
</comment>
<dbReference type="InterPro" id="IPR008179">
    <property type="entry name" value="HisE"/>
</dbReference>
<dbReference type="Pfam" id="PF01502">
    <property type="entry name" value="PRA-CH"/>
    <property type="match status" value="1"/>
</dbReference>
<dbReference type="GO" id="GO:0004635">
    <property type="term" value="F:phosphoribosyl-AMP cyclohydrolase activity"/>
    <property type="evidence" value="ECO:0007669"/>
    <property type="project" value="UniProtKB-UniRule"/>
</dbReference>
<protein>
    <recommendedName>
        <fullName evidence="15">Histidine biosynthesis bifunctional protein HisIE</fullName>
    </recommendedName>
    <domain>
        <recommendedName>
            <fullName evidence="15">Phosphoribosyl-AMP cyclohydrolase</fullName>
            <shortName evidence="15">PRA-CH</shortName>
            <ecNumber evidence="15">3.5.4.19</ecNumber>
        </recommendedName>
    </domain>
    <domain>
        <recommendedName>
            <fullName evidence="15">Phosphoribosyl-ATP pyrophosphatase</fullName>
            <shortName evidence="15">PRA-PH</shortName>
            <ecNumber evidence="15">3.6.1.31</ecNumber>
        </recommendedName>
    </domain>
</protein>
<feature type="region of interest" description="Phosphoribosyl-AMP cyclohydrolase" evidence="15">
    <location>
        <begin position="1"/>
        <end position="111"/>
    </location>
</feature>
<evidence type="ECO:0000256" key="9">
    <source>
        <dbReference type="ARBA" id="ARBA00022605"/>
    </source>
</evidence>
<dbReference type="GO" id="GO:0005737">
    <property type="term" value="C:cytoplasm"/>
    <property type="evidence" value="ECO:0007669"/>
    <property type="project" value="UniProtKB-SubCell"/>
</dbReference>
<evidence type="ECO:0000256" key="2">
    <source>
        <dbReference type="ARBA" id="ARBA00001460"/>
    </source>
</evidence>
<evidence type="ECO:0000256" key="15">
    <source>
        <dbReference type="HAMAP-Rule" id="MF_01019"/>
    </source>
</evidence>
<comment type="similarity">
    <text evidence="6 15">In the C-terminal section; belongs to the PRA-PH family.</text>
</comment>
<evidence type="ECO:0000256" key="12">
    <source>
        <dbReference type="ARBA" id="ARBA00022840"/>
    </source>
</evidence>
<keyword evidence="8 15" id="KW-0963">Cytoplasm</keyword>
<comment type="pathway">
    <text evidence="4 15">Amino-acid biosynthesis; L-histidine biosynthesis; L-histidine from 5-phospho-alpha-D-ribose 1-diphosphate: step 3/9.</text>
</comment>
<gene>
    <name evidence="15" type="primary">hisI</name>
    <name evidence="15" type="synonym">hisIE</name>
    <name evidence="17" type="ORF">AVDCRST_MAG17-1497</name>
</gene>
<dbReference type="NCBIfam" id="NF002747">
    <property type="entry name" value="PRK02759.1"/>
    <property type="match status" value="1"/>
</dbReference>
<comment type="catalytic activity">
    <reaction evidence="1 15">
        <text>1-(5-phospho-beta-D-ribosyl)-5'-AMP + H2O = 1-(5-phospho-beta-D-ribosyl)-5-[(5-phospho-beta-D-ribosylamino)methylideneamino]imidazole-4-carboxamide</text>
        <dbReference type="Rhea" id="RHEA:20049"/>
        <dbReference type="ChEBI" id="CHEBI:15377"/>
        <dbReference type="ChEBI" id="CHEBI:58435"/>
        <dbReference type="ChEBI" id="CHEBI:59457"/>
        <dbReference type="EC" id="3.5.4.19"/>
    </reaction>
</comment>